<evidence type="ECO:0000256" key="1">
    <source>
        <dbReference type="SAM" id="MobiDB-lite"/>
    </source>
</evidence>
<evidence type="ECO:0000313" key="4">
    <source>
        <dbReference type="EMBL" id="CCC95801.1"/>
    </source>
</evidence>
<sequence length="272" mass="31184">MECRTESFISFCSLFFSFFAPFFRTKASGLYMNCRVNVMVSVRHGCTRRLQVWGLPTSPTVGATCGSCLCLPRFFGYSPFDSIRRPPKGHAGSQTSCSPTSTSSVGRAGDSDDHAHISSKPWKFPETLKSGRYKHDQQPKRRYEGPKVHGVGGPDRRFFRRVKDFREVQDDDPYASVFGERLSVKRQRIKEWQRQFEEENADVELPYERTNALARLAPNWFVRYFVNMRDRGGADSVFHIIILAVGLLMTLWIMGRLFYTPPSSARPISELR</sequence>
<proteinExistence type="predicted"/>
<dbReference type="VEuPathDB" id="TriTrypDB:TcIL3000.11.12990"/>
<evidence type="ECO:0000256" key="2">
    <source>
        <dbReference type="SAM" id="Phobius"/>
    </source>
</evidence>
<keyword evidence="2" id="KW-0472">Membrane</keyword>
<evidence type="ECO:0000256" key="3">
    <source>
        <dbReference type="SAM" id="SignalP"/>
    </source>
</evidence>
<keyword evidence="2" id="KW-1133">Transmembrane helix</keyword>
<keyword evidence="3" id="KW-0732">Signal</keyword>
<feature type="compositionally biased region" description="Low complexity" evidence="1">
    <location>
        <begin position="93"/>
        <end position="104"/>
    </location>
</feature>
<feature type="chain" id="PRO_5003410251" evidence="3">
    <location>
        <begin position="28"/>
        <end position="272"/>
    </location>
</feature>
<dbReference type="EMBL" id="HE575324">
    <property type="protein sequence ID" value="CCC95801.1"/>
    <property type="molecule type" value="Genomic_DNA"/>
</dbReference>
<accession>G0V2C9</accession>
<protein>
    <submittedName>
        <fullName evidence="4">Uncharacterized protein TCIL3000_11_12990</fullName>
    </submittedName>
</protein>
<name>G0V2C9_TRYCI</name>
<dbReference type="AlphaFoldDB" id="G0V2C9"/>
<feature type="region of interest" description="Disordered" evidence="1">
    <location>
        <begin position="85"/>
        <end position="148"/>
    </location>
</feature>
<keyword evidence="2" id="KW-0812">Transmembrane</keyword>
<feature type="transmembrane region" description="Helical" evidence="2">
    <location>
        <begin position="237"/>
        <end position="259"/>
    </location>
</feature>
<gene>
    <name evidence="4" type="ORF">TCIL3000_11_12990</name>
</gene>
<organism evidence="4">
    <name type="scientific">Trypanosoma congolense (strain IL3000)</name>
    <dbReference type="NCBI Taxonomy" id="1068625"/>
    <lineage>
        <taxon>Eukaryota</taxon>
        <taxon>Discoba</taxon>
        <taxon>Euglenozoa</taxon>
        <taxon>Kinetoplastea</taxon>
        <taxon>Metakinetoplastina</taxon>
        <taxon>Trypanosomatida</taxon>
        <taxon>Trypanosomatidae</taxon>
        <taxon>Trypanosoma</taxon>
        <taxon>Nannomonas</taxon>
    </lineage>
</organism>
<feature type="signal peptide" evidence="3">
    <location>
        <begin position="1"/>
        <end position="27"/>
    </location>
</feature>
<reference evidence="4" key="1">
    <citation type="journal article" date="2012" name="Proc. Natl. Acad. Sci. U.S.A.">
        <title>Antigenic diversity is generated by distinct evolutionary mechanisms in African trypanosome species.</title>
        <authorList>
            <person name="Jackson A.P."/>
            <person name="Berry A."/>
            <person name="Aslett M."/>
            <person name="Allison H.C."/>
            <person name="Burton P."/>
            <person name="Vavrova-Anderson J."/>
            <person name="Brown R."/>
            <person name="Browne H."/>
            <person name="Corton N."/>
            <person name="Hauser H."/>
            <person name="Gamble J."/>
            <person name="Gilderthorp R."/>
            <person name="Marcello L."/>
            <person name="McQuillan J."/>
            <person name="Otto T.D."/>
            <person name="Quail M.A."/>
            <person name="Sanders M.J."/>
            <person name="van Tonder A."/>
            <person name="Ginger M.L."/>
            <person name="Field M.C."/>
            <person name="Barry J.D."/>
            <person name="Hertz-Fowler C."/>
            <person name="Berriman M."/>
        </authorList>
    </citation>
    <scope>NUCLEOTIDE SEQUENCE</scope>
    <source>
        <strain evidence="4">IL3000</strain>
    </source>
</reference>
<feature type="compositionally biased region" description="Basic and acidic residues" evidence="1">
    <location>
        <begin position="133"/>
        <end position="147"/>
    </location>
</feature>